<dbReference type="GO" id="GO:0006282">
    <property type="term" value="P:regulation of DNA repair"/>
    <property type="evidence" value="ECO:0007669"/>
    <property type="project" value="InterPro"/>
</dbReference>
<comment type="subcellular location">
    <subcellularLocation>
        <location evidence="1">Cytoplasm</location>
    </subcellularLocation>
</comment>
<dbReference type="PANTHER" id="PTHR33602:SF1">
    <property type="entry name" value="REGULATORY PROTEIN RECX FAMILY PROTEIN"/>
    <property type="match status" value="1"/>
</dbReference>
<comment type="similarity">
    <text evidence="2">Belongs to the RecX family.</text>
</comment>
<keyword evidence="4" id="KW-0963">Cytoplasm</keyword>
<dbReference type="AlphaFoldDB" id="A0A9D4ZEN5"/>
<proteinExistence type="inferred from homology"/>
<dbReference type="HAMAP" id="MF_01114">
    <property type="entry name" value="RecX"/>
    <property type="match status" value="1"/>
</dbReference>
<feature type="domain" description="RecX first three-helical" evidence="6">
    <location>
        <begin position="344"/>
        <end position="380"/>
    </location>
</feature>
<keyword evidence="8" id="KW-1185">Reference proteome</keyword>
<dbReference type="Gene3D" id="1.10.10.10">
    <property type="entry name" value="Winged helix-like DNA-binding domain superfamily/Winged helix DNA-binding domain"/>
    <property type="match status" value="2"/>
</dbReference>
<sequence length="522" mass="59126">MMQYYRPSLYLSHKQRWISYVYRSAACTFSNSSGPVRYIPKARKQSSPQGQDEHANSCISHSIDDVGTSAQVRKLQSEAQKAITGPRLVEWGRHKAEAHTISGSCLIEENDMYTASRHKFREACNSEVVGVQMSSKHVPAYSSHLLDSSYHLNNNAERSEFFSKEERTVQPAYLRIQDGQNPKAKTIRLSSSSPAYLTTPALPTSAVQTGERDAGLEDNFSVKEERKAFQQVAKDSPHPTLQGKHLEKKEANIQGRKLPPWQDAESFLLKVQRAKQRNSESFRMRHTAVTEGSDVDVNDNADKGLSDDDGFMLLEQDTFEQSNSNVYGAPKHLESHSLAAHEHAKNLAVRYLSMRPYTAAQLRKKLIGRNIEPGLADHAVATVQNCGLQSDLAYAETFSFARFNYKGWGPQRIKLGLKQRGIKDEIIKAAIDKVFCEEEGDMEQDGTEEDDDSRSNVTNMSKVAMDHLLEQASKQWNRGKTVTVDTKARRMVCWLQYRGFNYGVIKYVLNHLRRKDLMEEEQ</sequence>
<name>A0A9D4ZEN5_ADICA</name>
<evidence type="ECO:0000259" key="5">
    <source>
        <dbReference type="Pfam" id="PF02631"/>
    </source>
</evidence>
<evidence type="ECO:0000256" key="3">
    <source>
        <dbReference type="ARBA" id="ARBA00018111"/>
    </source>
</evidence>
<evidence type="ECO:0000256" key="1">
    <source>
        <dbReference type="ARBA" id="ARBA00004496"/>
    </source>
</evidence>
<feature type="domain" description="RecX second three-helical" evidence="5">
    <location>
        <begin position="390"/>
        <end position="430"/>
    </location>
</feature>
<organism evidence="7 8">
    <name type="scientific">Adiantum capillus-veneris</name>
    <name type="common">Maidenhair fern</name>
    <dbReference type="NCBI Taxonomy" id="13818"/>
    <lineage>
        <taxon>Eukaryota</taxon>
        <taxon>Viridiplantae</taxon>
        <taxon>Streptophyta</taxon>
        <taxon>Embryophyta</taxon>
        <taxon>Tracheophyta</taxon>
        <taxon>Polypodiopsida</taxon>
        <taxon>Polypodiidae</taxon>
        <taxon>Polypodiales</taxon>
        <taxon>Pteridineae</taxon>
        <taxon>Pteridaceae</taxon>
        <taxon>Vittarioideae</taxon>
        <taxon>Adiantum</taxon>
    </lineage>
</organism>
<evidence type="ECO:0000259" key="6">
    <source>
        <dbReference type="Pfam" id="PF21982"/>
    </source>
</evidence>
<gene>
    <name evidence="7" type="ORF">GOP47_0014883</name>
</gene>
<dbReference type="Pfam" id="PF02631">
    <property type="entry name" value="RecX_HTH2"/>
    <property type="match status" value="1"/>
</dbReference>
<dbReference type="Proteomes" id="UP000886520">
    <property type="component" value="Chromosome 14"/>
</dbReference>
<dbReference type="PANTHER" id="PTHR33602">
    <property type="entry name" value="REGULATORY PROTEIN RECX FAMILY PROTEIN"/>
    <property type="match status" value="1"/>
</dbReference>
<dbReference type="InterPro" id="IPR036388">
    <property type="entry name" value="WH-like_DNA-bd_sf"/>
</dbReference>
<comment type="caution">
    <text evidence="7">The sequence shown here is derived from an EMBL/GenBank/DDBJ whole genome shotgun (WGS) entry which is preliminary data.</text>
</comment>
<evidence type="ECO:0000256" key="4">
    <source>
        <dbReference type="ARBA" id="ARBA00022490"/>
    </source>
</evidence>
<dbReference type="OrthoDB" id="543346at2759"/>
<dbReference type="Pfam" id="PF21982">
    <property type="entry name" value="RecX_HTH1"/>
    <property type="match status" value="1"/>
</dbReference>
<accession>A0A9D4ZEN5</accession>
<dbReference type="InterPro" id="IPR053926">
    <property type="entry name" value="RecX_HTH_1st"/>
</dbReference>
<dbReference type="InterPro" id="IPR003783">
    <property type="entry name" value="Regulatory_RecX"/>
</dbReference>
<reference evidence="7" key="1">
    <citation type="submission" date="2021-01" db="EMBL/GenBank/DDBJ databases">
        <title>Adiantum capillus-veneris genome.</title>
        <authorList>
            <person name="Fang Y."/>
            <person name="Liao Q."/>
        </authorList>
    </citation>
    <scope>NUCLEOTIDE SEQUENCE</scope>
    <source>
        <strain evidence="7">H3</strain>
        <tissue evidence="7">Leaf</tissue>
    </source>
</reference>
<dbReference type="EMBL" id="JABFUD020000014">
    <property type="protein sequence ID" value="KAI5070540.1"/>
    <property type="molecule type" value="Genomic_DNA"/>
</dbReference>
<evidence type="ECO:0000256" key="2">
    <source>
        <dbReference type="ARBA" id="ARBA00009695"/>
    </source>
</evidence>
<evidence type="ECO:0000313" key="7">
    <source>
        <dbReference type="EMBL" id="KAI5070540.1"/>
    </source>
</evidence>
<protein>
    <recommendedName>
        <fullName evidence="3">Regulatory protein RecX</fullName>
    </recommendedName>
</protein>
<dbReference type="GO" id="GO:0005737">
    <property type="term" value="C:cytoplasm"/>
    <property type="evidence" value="ECO:0007669"/>
    <property type="project" value="UniProtKB-SubCell"/>
</dbReference>
<dbReference type="InterPro" id="IPR053924">
    <property type="entry name" value="RecX_HTH_2nd"/>
</dbReference>
<evidence type="ECO:0000313" key="8">
    <source>
        <dbReference type="Proteomes" id="UP000886520"/>
    </source>
</evidence>